<dbReference type="GeneID" id="54297099"/>
<dbReference type="Gene3D" id="3.30.360.10">
    <property type="entry name" value="Dihydrodipicolinate Reductase, domain 2"/>
    <property type="match status" value="1"/>
</dbReference>
<keyword evidence="4" id="KW-1185">Reference proteome</keyword>
<dbReference type="GO" id="GO:0000166">
    <property type="term" value="F:nucleotide binding"/>
    <property type="evidence" value="ECO:0007669"/>
    <property type="project" value="InterPro"/>
</dbReference>
<feature type="domain" description="Gal80p-like C-terminal" evidence="2">
    <location>
        <begin position="138"/>
        <end position="283"/>
    </location>
</feature>
<feature type="domain" description="Gfo/Idh/MocA-like oxidoreductase N-terminal" evidence="1">
    <location>
        <begin position="4"/>
        <end position="130"/>
    </location>
</feature>
<name>A0A6A6BXT2_9PEZI</name>
<sequence length="388" mass="41550">MSPIRVGFIGLSASSSWGVTAHLPYLKDSSKYEIVALCNTSIESAQAAIAAHKLPASTKAYDSPAAIAADPDIDLVVCSIRVDRHYPFLKPILEAGGKDVYCEWPLGRNLAEGEELAALAKAQGVRTMVGLQGRRGPGARKVKDLIDAGRIGDVLSVSVVADAVNLGAEELPSLAYLQDREVGGNMVAIHLSHTLDTISQAVGQLKSYNSILAVKRPSVRLHDPATNKTVDTIPRSSHDHALIQGRLESGALFSVHMRGGPPVPGSPGITWRVYGTQGEIVFTAAIAMLNLTSPDERIQLHDHSAGTVEDVAVPPDALDEANLPLQARNVGRLYEAFAERRTAEYPDWADAVVRHRLVDELYEREKTGAGDGEPAKYLSGTYGASLEL</sequence>
<dbReference type="Pfam" id="PF22685">
    <property type="entry name" value="Gal80p_C-like"/>
    <property type="match status" value="1"/>
</dbReference>
<evidence type="ECO:0000259" key="2">
    <source>
        <dbReference type="Pfam" id="PF22685"/>
    </source>
</evidence>
<evidence type="ECO:0008006" key="5">
    <source>
        <dbReference type="Google" id="ProtNLM"/>
    </source>
</evidence>
<dbReference type="InterPro" id="IPR000683">
    <property type="entry name" value="Gfo/Idh/MocA-like_OxRdtase_N"/>
</dbReference>
<dbReference type="PANTHER" id="PTHR43708:SF1">
    <property type="entry name" value="GALACTOSE_LACTOSE METABOLISM REGULATORY PROTEIN GAL80"/>
    <property type="match status" value="1"/>
</dbReference>
<dbReference type="AlphaFoldDB" id="A0A6A6BXT2"/>
<dbReference type="EMBL" id="ML995474">
    <property type="protein sequence ID" value="KAF2147541.1"/>
    <property type="molecule type" value="Genomic_DNA"/>
</dbReference>
<dbReference type="Pfam" id="PF01408">
    <property type="entry name" value="GFO_IDH_MocA"/>
    <property type="match status" value="1"/>
</dbReference>
<reference evidence="3" key="1">
    <citation type="journal article" date="2020" name="Stud. Mycol.">
        <title>101 Dothideomycetes genomes: a test case for predicting lifestyles and emergence of pathogens.</title>
        <authorList>
            <person name="Haridas S."/>
            <person name="Albert R."/>
            <person name="Binder M."/>
            <person name="Bloem J."/>
            <person name="Labutti K."/>
            <person name="Salamov A."/>
            <person name="Andreopoulos B."/>
            <person name="Baker S."/>
            <person name="Barry K."/>
            <person name="Bills G."/>
            <person name="Bluhm B."/>
            <person name="Cannon C."/>
            <person name="Castanera R."/>
            <person name="Culley D."/>
            <person name="Daum C."/>
            <person name="Ezra D."/>
            <person name="Gonzalez J."/>
            <person name="Henrissat B."/>
            <person name="Kuo A."/>
            <person name="Liang C."/>
            <person name="Lipzen A."/>
            <person name="Lutzoni F."/>
            <person name="Magnuson J."/>
            <person name="Mondo S."/>
            <person name="Nolan M."/>
            <person name="Ohm R."/>
            <person name="Pangilinan J."/>
            <person name="Park H.-J."/>
            <person name="Ramirez L."/>
            <person name="Alfaro M."/>
            <person name="Sun H."/>
            <person name="Tritt A."/>
            <person name="Yoshinaga Y."/>
            <person name="Zwiers L.-H."/>
            <person name="Turgeon B."/>
            <person name="Goodwin S."/>
            <person name="Spatafora J."/>
            <person name="Crous P."/>
            <person name="Grigoriev I."/>
        </authorList>
    </citation>
    <scope>NUCLEOTIDE SEQUENCE</scope>
    <source>
        <strain evidence="3">CBS 121167</strain>
    </source>
</reference>
<evidence type="ECO:0000259" key="1">
    <source>
        <dbReference type="Pfam" id="PF01408"/>
    </source>
</evidence>
<proteinExistence type="predicted"/>
<dbReference type="PANTHER" id="PTHR43708">
    <property type="entry name" value="CONSERVED EXPRESSED OXIDOREDUCTASE (EUROFUNG)"/>
    <property type="match status" value="1"/>
</dbReference>
<dbReference type="InterPro" id="IPR055080">
    <property type="entry name" value="Gal80p-like_C"/>
</dbReference>
<gene>
    <name evidence="3" type="ORF">K452DRAFT_282553</name>
</gene>
<dbReference type="RefSeq" id="XP_033403249.1">
    <property type="nucleotide sequence ID" value="XM_033539603.1"/>
</dbReference>
<dbReference type="Gene3D" id="3.40.50.720">
    <property type="entry name" value="NAD(P)-binding Rossmann-like Domain"/>
    <property type="match status" value="1"/>
</dbReference>
<evidence type="ECO:0000313" key="3">
    <source>
        <dbReference type="EMBL" id="KAF2147541.1"/>
    </source>
</evidence>
<accession>A0A6A6BXT2</accession>
<dbReference type="SUPFAM" id="SSF55347">
    <property type="entry name" value="Glyceraldehyde-3-phosphate dehydrogenase-like, C-terminal domain"/>
    <property type="match status" value="1"/>
</dbReference>
<dbReference type="SUPFAM" id="SSF51735">
    <property type="entry name" value="NAD(P)-binding Rossmann-fold domains"/>
    <property type="match status" value="1"/>
</dbReference>
<organism evidence="3 4">
    <name type="scientific">Aplosporella prunicola CBS 121167</name>
    <dbReference type="NCBI Taxonomy" id="1176127"/>
    <lineage>
        <taxon>Eukaryota</taxon>
        <taxon>Fungi</taxon>
        <taxon>Dikarya</taxon>
        <taxon>Ascomycota</taxon>
        <taxon>Pezizomycotina</taxon>
        <taxon>Dothideomycetes</taxon>
        <taxon>Dothideomycetes incertae sedis</taxon>
        <taxon>Botryosphaeriales</taxon>
        <taxon>Aplosporellaceae</taxon>
        <taxon>Aplosporella</taxon>
    </lineage>
</organism>
<dbReference type="InterPro" id="IPR051317">
    <property type="entry name" value="Gfo/Idh/MocA_oxidoreduct"/>
</dbReference>
<evidence type="ECO:0000313" key="4">
    <source>
        <dbReference type="Proteomes" id="UP000799438"/>
    </source>
</evidence>
<dbReference type="Proteomes" id="UP000799438">
    <property type="component" value="Unassembled WGS sequence"/>
</dbReference>
<protein>
    <recommendedName>
        <fullName evidence="5">Gfo/Idh/MocA-like oxidoreductase N-terminal domain-containing protein</fullName>
    </recommendedName>
</protein>
<dbReference type="OrthoDB" id="64915at2759"/>
<dbReference type="InterPro" id="IPR036291">
    <property type="entry name" value="NAD(P)-bd_dom_sf"/>
</dbReference>